<keyword evidence="3" id="KW-1185">Reference proteome</keyword>
<dbReference type="Pfam" id="PF04075">
    <property type="entry name" value="F420H2_quin_red"/>
    <property type="match status" value="1"/>
</dbReference>
<comment type="caution">
    <text evidence="2">The sequence shown here is derived from an EMBL/GenBank/DDBJ whole genome shotgun (WGS) entry which is preliminary data.</text>
</comment>
<reference evidence="2 3" key="1">
    <citation type="submission" date="2020-10" db="EMBL/GenBank/DDBJ databases">
        <title>Identification of Nocardia species via Next-generation sequencing and recognition of intraspecies genetic diversity.</title>
        <authorList>
            <person name="Li P."/>
            <person name="Li P."/>
            <person name="Lu B."/>
        </authorList>
    </citation>
    <scope>NUCLEOTIDE SEQUENCE [LARGE SCALE GENOMIC DNA]</scope>
    <source>
        <strain evidence="2 3">BJ06-0143</strain>
    </source>
</reference>
<feature type="compositionally biased region" description="Low complexity" evidence="1">
    <location>
        <begin position="144"/>
        <end position="153"/>
    </location>
</feature>
<feature type="region of interest" description="Disordered" evidence="1">
    <location>
        <begin position="143"/>
        <end position="164"/>
    </location>
</feature>
<proteinExistence type="predicted"/>
<evidence type="ECO:0000313" key="3">
    <source>
        <dbReference type="Proteomes" id="UP000707731"/>
    </source>
</evidence>
<name>A0ABS0D6Z6_9NOCA</name>
<evidence type="ECO:0000313" key="2">
    <source>
        <dbReference type="EMBL" id="MBF6354235.1"/>
    </source>
</evidence>
<sequence length="164" mass="18162">MLAAANRPIAAPFGTVSFRDIMRVFNKYVTNPLMMRLAGRKYWYASVIRHTGRRTGKTYDTPVVAERFTGGFIIPLPYGTHVDWLRNVRRTGTATIRHKGRVYDVAAPEIIEAATAAPLLSPRHRRQFRRFGIEKFVIVETTDDAGGATDGGASTPPSDPGDAE</sequence>
<dbReference type="InterPro" id="IPR004378">
    <property type="entry name" value="F420H2_quin_Rdtase"/>
</dbReference>
<protein>
    <submittedName>
        <fullName evidence="2">Nitroreductase family deazaflavin-dependent oxidoreductase</fullName>
    </submittedName>
</protein>
<gene>
    <name evidence="2" type="ORF">IU449_06715</name>
</gene>
<dbReference type="Proteomes" id="UP000707731">
    <property type="component" value="Unassembled WGS sequence"/>
</dbReference>
<dbReference type="EMBL" id="JADLQN010000001">
    <property type="protein sequence ID" value="MBF6354235.1"/>
    <property type="molecule type" value="Genomic_DNA"/>
</dbReference>
<accession>A0ABS0D6Z6</accession>
<dbReference type="InterPro" id="IPR012349">
    <property type="entry name" value="Split_barrel_FMN-bd"/>
</dbReference>
<organism evidence="2 3">
    <name type="scientific">Nocardia higoensis</name>
    <dbReference type="NCBI Taxonomy" id="228599"/>
    <lineage>
        <taxon>Bacteria</taxon>
        <taxon>Bacillati</taxon>
        <taxon>Actinomycetota</taxon>
        <taxon>Actinomycetes</taxon>
        <taxon>Mycobacteriales</taxon>
        <taxon>Nocardiaceae</taxon>
        <taxon>Nocardia</taxon>
    </lineage>
</organism>
<evidence type="ECO:0000256" key="1">
    <source>
        <dbReference type="SAM" id="MobiDB-lite"/>
    </source>
</evidence>
<dbReference type="Gene3D" id="2.30.110.10">
    <property type="entry name" value="Electron Transport, Fmn-binding Protein, Chain A"/>
    <property type="match status" value="1"/>
</dbReference>